<feature type="domain" description="Pesticin C-terminal" evidence="3">
    <location>
        <begin position="5"/>
        <end position="158"/>
    </location>
</feature>
<dbReference type="SUPFAM" id="SSF53955">
    <property type="entry name" value="Lysozyme-like"/>
    <property type="match status" value="1"/>
</dbReference>
<dbReference type="GO" id="GO:0042742">
    <property type="term" value="P:defense response to bacterium"/>
    <property type="evidence" value="ECO:0007669"/>
    <property type="project" value="UniProtKB-KW"/>
</dbReference>
<keyword evidence="2" id="KW-0081">Bacteriolytic enzyme</keyword>
<dbReference type="Proteomes" id="UP001205843">
    <property type="component" value="Unassembled WGS sequence"/>
</dbReference>
<dbReference type="InterPro" id="IPR023347">
    <property type="entry name" value="Lysozyme_dom_sf"/>
</dbReference>
<dbReference type="InterPro" id="IPR031922">
    <property type="entry name" value="Pesticin_C"/>
</dbReference>
<dbReference type="InterPro" id="IPR023346">
    <property type="entry name" value="Lysozyme-like_dom_sf"/>
</dbReference>
<dbReference type="Pfam" id="PF16754">
    <property type="entry name" value="Pesticin"/>
    <property type="match status" value="1"/>
</dbReference>
<sequence>MPIDIDFDFISAREGGRQLDGYVPAANVSRSGVTIATGFDLGQCNALDLRRLGLPGALIEQLSPYLGLQGLEARRYLEEHPLRIERSEAMTIDEAVKAAHVREVAHAYNTSELNVAQVPFSELPPQAQTVIASVSFQYGVNLRARTPRLWRAVTAQDWARAIAELRDFGDAYPTRRGLEADLLEQALQ</sequence>
<dbReference type="GO" id="GO:0003796">
    <property type="term" value="F:lysozyme activity"/>
    <property type="evidence" value="ECO:0007669"/>
    <property type="project" value="InterPro"/>
</dbReference>
<protein>
    <recommendedName>
        <fullName evidence="3">Pesticin C-terminal domain-containing protein</fullName>
    </recommendedName>
</protein>
<keyword evidence="1" id="KW-0929">Antimicrobial</keyword>
<organism evidence="4 5">
    <name type="scientific">Natronocella acetinitrilica</name>
    <dbReference type="NCBI Taxonomy" id="414046"/>
    <lineage>
        <taxon>Bacteria</taxon>
        <taxon>Pseudomonadati</taxon>
        <taxon>Pseudomonadota</taxon>
        <taxon>Gammaproteobacteria</taxon>
        <taxon>Chromatiales</taxon>
        <taxon>Ectothiorhodospiraceae</taxon>
        <taxon>Natronocella</taxon>
    </lineage>
</organism>
<gene>
    <name evidence="4" type="ORF">J2T57_000357</name>
</gene>
<accession>A0AAE3K9W5</accession>
<evidence type="ECO:0000256" key="2">
    <source>
        <dbReference type="ARBA" id="ARBA00022638"/>
    </source>
</evidence>
<dbReference type="AlphaFoldDB" id="A0AAE3K9W5"/>
<dbReference type="EMBL" id="JALJXV010000001">
    <property type="protein sequence ID" value="MCP1673265.1"/>
    <property type="molecule type" value="Genomic_DNA"/>
</dbReference>
<evidence type="ECO:0000259" key="3">
    <source>
        <dbReference type="Pfam" id="PF16754"/>
    </source>
</evidence>
<proteinExistence type="predicted"/>
<evidence type="ECO:0000313" key="5">
    <source>
        <dbReference type="Proteomes" id="UP001205843"/>
    </source>
</evidence>
<reference evidence="4" key="1">
    <citation type="submission" date="2022-03" db="EMBL/GenBank/DDBJ databases">
        <title>Genomic Encyclopedia of Type Strains, Phase III (KMG-III): the genomes of soil and plant-associated and newly described type strains.</title>
        <authorList>
            <person name="Whitman W."/>
        </authorList>
    </citation>
    <scope>NUCLEOTIDE SEQUENCE</scope>
    <source>
        <strain evidence="4">ANL 6-2</strain>
    </source>
</reference>
<evidence type="ECO:0000313" key="4">
    <source>
        <dbReference type="EMBL" id="MCP1673265.1"/>
    </source>
</evidence>
<dbReference type="CDD" id="cd16902">
    <property type="entry name" value="pesticin_lyz"/>
    <property type="match status" value="1"/>
</dbReference>
<evidence type="ECO:0000256" key="1">
    <source>
        <dbReference type="ARBA" id="ARBA00022529"/>
    </source>
</evidence>
<keyword evidence="5" id="KW-1185">Reference proteome</keyword>
<dbReference type="Gene3D" id="1.10.530.40">
    <property type="match status" value="1"/>
</dbReference>
<dbReference type="GO" id="GO:0031640">
    <property type="term" value="P:killing of cells of another organism"/>
    <property type="evidence" value="ECO:0007669"/>
    <property type="project" value="UniProtKB-KW"/>
</dbReference>
<comment type="caution">
    <text evidence="4">The sequence shown here is derived from an EMBL/GenBank/DDBJ whole genome shotgun (WGS) entry which is preliminary data.</text>
</comment>
<name>A0AAE3K9W5_9GAMM</name>